<proteinExistence type="predicted"/>
<evidence type="ECO:0000313" key="2">
    <source>
        <dbReference type="Proteomes" id="UP000586042"/>
    </source>
</evidence>
<dbReference type="PANTHER" id="PTHR21621:SF0">
    <property type="entry name" value="BETA-CITRYLGLUTAMATE SYNTHASE B-RELATED"/>
    <property type="match status" value="1"/>
</dbReference>
<evidence type="ECO:0000313" key="1">
    <source>
        <dbReference type="EMBL" id="NUW34448.1"/>
    </source>
</evidence>
<dbReference type="Gene3D" id="3.30.470.20">
    <property type="entry name" value="ATP-grasp fold, B domain"/>
    <property type="match status" value="1"/>
</dbReference>
<dbReference type="AlphaFoldDB" id="A0A7Y6IB40"/>
<dbReference type="PANTHER" id="PTHR21621">
    <property type="entry name" value="RIBOSOMAL PROTEIN S6 MODIFICATION PROTEIN"/>
    <property type="match status" value="1"/>
</dbReference>
<dbReference type="GO" id="GO:0018169">
    <property type="term" value="F:ribosomal S6-glutamic acid ligase activity"/>
    <property type="evidence" value="ECO:0007669"/>
    <property type="project" value="TreeGrafter"/>
</dbReference>
<name>A0A7Y6IB40_9ACTN</name>
<organism evidence="1 2">
    <name type="scientific">Nonomuraea montanisoli</name>
    <dbReference type="NCBI Taxonomy" id="2741721"/>
    <lineage>
        <taxon>Bacteria</taxon>
        <taxon>Bacillati</taxon>
        <taxon>Actinomycetota</taxon>
        <taxon>Actinomycetes</taxon>
        <taxon>Streptosporangiales</taxon>
        <taxon>Streptosporangiaceae</taxon>
        <taxon>Nonomuraea</taxon>
    </lineage>
</organism>
<accession>A0A7Y6IB40</accession>
<keyword evidence="1" id="KW-0436">Ligase</keyword>
<dbReference type="Proteomes" id="UP000586042">
    <property type="component" value="Unassembled WGS sequence"/>
</dbReference>
<dbReference type="GO" id="GO:0005737">
    <property type="term" value="C:cytoplasm"/>
    <property type="evidence" value="ECO:0007669"/>
    <property type="project" value="TreeGrafter"/>
</dbReference>
<protein>
    <submittedName>
        <fullName evidence="1">ATP-dependent carboxylate-amine ligase</fullName>
    </submittedName>
</protein>
<comment type="caution">
    <text evidence="1">The sequence shown here is derived from an EMBL/GenBank/DDBJ whole genome shotgun (WGS) entry which is preliminary data.</text>
</comment>
<dbReference type="GO" id="GO:0009432">
    <property type="term" value="P:SOS response"/>
    <property type="evidence" value="ECO:0007669"/>
    <property type="project" value="TreeGrafter"/>
</dbReference>
<gene>
    <name evidence="1" type="ORF">HTZ77_23845</name>
</gene>
<reference evidence="1 2" key="1">
    <citation type="submission" date="2020-06" db="EMBL/GenBank/DDBJ databases">
        <title>Nonomuraea sp. SMC257, a novel actinomycete isolated from soil.</title>
        <authorList>
            <person name="Chanama M."/>
        </authorList>
    </citation>
    <scope>NUCLEOTIDE SEQUENCE [LARGE SCALE GENOMIC DNA]</scope>
    <source>
        <strain evidence="1 2">SMC257</strain>
    </source>
</reference>
<keyword evidence="2" id="KW-1185">Reference proteome</keyword>
<dbReference type="EMBL" id="JABWGN010000009">
    <property type="protein sequence ID" value="NUW34448.1"/>
    <property type="molecule type" value="Genomic_DNA"/>
</dbReference>
<sequence>MSARGDGAAERVLAALRRRGAHLVGADEPAGGGTPVLWWDNGDYPGRSRVTATFTGGERRLVLDTGTLSVDLSRITAVWRSRPSGPQAAAAVTDPSHRAHAGLQAEVMLDGVWSLLDARWLPGRRADELRAHNKVFHLARAIELGFTVPDTTYTNDPAALADAYEAADGRLVAKQIASDRFQVDGVQHRAYTTVVTRRHLTSRHRVRHEPIVLQPYVPKAVELRVIVVGERVLAAEIDASGSRAARDDWRHYDNDRVRYAPHALPADVARRCARLVADVGLTYAALDFIVTPGGEYVFLELNSNGAWGFVELWAGLPVSDAIADWLMDELTDGRVNKLADERMDELTDGRVNKLADGGEQ</sequence>
<dbReference type="SUPFAM" id="SSF56059">
    <property type="entry name" value="Glutathione synthetase ATP-binding domain-like"/>
    <property type="match status" value="1"/>
</dbReference>
<dbReference type="RefSeq" id="WP_175591899.1">
    <property type="nucleotide sequence ID" value="NZ_JABWGN010000009.1"/>
</dbReference>